<dbReference type="PANTHER" id="PTHR46539:SF25">
    <property type="entry name" value="(WILD MALAYSIAN BANANA) HYPOTHETICAL PROTEIN"/>
    <property type="match status" value="1"/>
</dbReference>
<dbReference type="SMART" id="SM00184">
    <property type="entry name" value="RING"/>
    <property type="match status" value="1"/>
</dbReference>
<dbReference type="PANTHER" id="PTHR46539">
    <property type="entry name" value="E3 UBIQUITIN-PROTEIN LIGASE ATL42"/>
    <property type="match status" value="1"/>
</dbReference>
<evidence type="ECO:0000259" key="10">
    <source>
        <dbReference type="PROSITE" id="PS50089"/>
    </source>
</evidence>
<dbReference type="GO" id="GO:0016020">
    <property type="term" value="C:membrane"/>
    <property type="evidence" value="ECO:0007669"/>
    <property type="project" value="UniProtKB-SubCell"/>
</dbReference>
<evidence type="ECO:0000256" key="7">
    <source>
        <dbReference type="ARBA" id="ARBA00023136"/>
    </source>
</evidence>
<dbReference type="PROSITE" id="PS50089">
    <property type="entry name" value="ZF_RING_2"/>
    <property type="match status" value="1"/>
</dbReference>
<organism evidence="11 12">
    <name type="scientific">Lolium multiflorum</name>
    <name type="common">Italian ryegrass</name>
    <name type="synonym">Lolium perenne subsp. multiflorum</name>
    <dbReference type="NCBI Taxonomy" id="4521"/>
    <lineage>
        <taxon>Eukaryota</taxon>
        <taxon>Viridiplantae</taxon>
        <taxon>Streptophyta</taxon>
        <taxon>Embryophyta</taxon>
        <taxon>Tracheophyta</taxon>
        <taxon>Spermatophyta</taxon>
        <taxon>Magnoliopsida</taxon>
        <taxon>Liliopsida</taxon>
        <taxon>Poales</taxon>
        <taxon>Poaceae</taxon>
        <taxon>BOP clade</taxon>
        <taxon>Pooideae</taxon>
        <taxon>Poodae</taxon>
        <taxon>Poeae</taxon>
        <taxon>Poeae Chloroplast Group 2 (Poeae type)</taxon>
        <taxon>Loliodinae</taxon>
        <taxon>Loliinae</taxon>
        <taxon>Lolium</taxon>
    </lineage>
</organism>
<keyword evidence="5" id="KW-0862">Zinc</keyword>
<evidence type="ECO:0000256" key="4">
    <source>
        <dbReference type="ARBA" id="ARBA00022771"/>
    </source>
</evidence>
<comment type="caution">
    <text evidence="11">The sequence shown here is derived from an EMBL/GenBank/DDBJ whole genome shotgun (WGS) entry which is preliminary data.</text>
</comment>
<evidence type="ECO:0000313" key="11">
    <source>
        <dbReference type="EMBL" id="KAK1605643.1"/>
    </source>
</evidence>
<sequence>MASRALSIAVLSAGVTLMLVAHVLVILWAMRRGRGANADQEHAAAAEDGGDMGLSADELETLPCHHFVSSGAAAADCAVCLEAFEDGDRCRWLPRCEHSFHAKCVDPWLGKSRCCPVCRADVVAVPERPTGELLKVAGDEGDTTPAFTLDRRSPAVLEIVVTARLQQSSWTLHPGAVH</sequence>
<dbReference type="Pfam" id="PF13639">
    <property type="entry name" value="zf-RING_2"/>
    <property type="match status" value="1"/>
</dbReference>
<dbReference type="AlphaFoldDB" id="A0AAD8VI60"/>
<evidence type="ECO:0000256" key="9">
    <source>
        <dbReference type="SAM" id="Phobius"/>
    </source>
</evidence>
<feature type="domain" description="RING-type" evidence="10">
    <location>
        <begin position="77"/>
        <end position="119"/>
    </location>
</feature>
<keyword evidence="6 9" id="KW-1133">Transmembrane helix</keyword>
<keyword evidence="4 8" id="KW-0863">Zinc-finger</keyword>
<dbReference type="InterPro" id="IPR001841">
    <property type="entry name" value="Znf_RING"/>
</dbReference>
<keyword evidence="3" id="KW-0479">Metal-binding</keyword>
<evidence type="ECO:0000256" key="8">
    <source>
        <dbReference type="PROSITE-ProRule" id="PRU00175"/>
    </source>
</evidence>
<evidence type="ECO:0000256" key="2">
    <source>
        <dbReference type="ARBA" id="ARBA00022692"/>
    </source>
</evidence>
<dbReference type="InterPro" id="IPR013083">
    <property type="entry name" value="Znf_RING/FYVE/PHD"/>
</dbReference>
<evidence type="ECO:0000256" key="6">
    <source>
        <dbReference type="ARBA" id="ARBA00022989"/>
    </source>
</evidence>
<dbReference type="SUPFAM" id="SSF57850">
    <property type="entry name" value="RING/U-box"/>
    <property type="match status" value="1"/>
</dbReference>
<dbReference type="EMBL" id="JAUUTY010000007">
    <property type="protein sequence ID" value="KAK1605643.1"/>
    <property type="molecule type" value="Genomic_DNA"/>
</dbReference>
<keyword evidence="7 9" id="KW-0472">Membrane</keyword>
<evidence type="ECO:0000256" key="1">
    <source>
        <dbReference type="ARBA" id="ARBA00004370"/>
    </source>
</evidence>
<dbReference type="Proteomes" id="UP001231189">
    <property type="component" value="Unassembled WGS sequence"/>
</dbReference>
<evidence type="ECO:0000313" key="12">
    <source>
        <dbReference type="Proteomes" id="UP001231189"/>
    </source>
</evidence>
<comment type="subcellular location">
    <subcellularLocation>
        <location evidence="1">Membrane</location>
    </subcellularLocation>
</comment>
<feature type="transmembrane region" description="Helical" evidence="9">
    <location>
        <begin position="6"/>
        <end position="30"/>
    </location>
</feature>
<name>A0AAD8VI60_LOLMU</name>
<reference evidence="11" key="1">
    <citation type="submission" date="2023-07" db="EMBL/GenBank/DDBJ databases">
        <title>A chromosome-level genome assembly of Lolium multiflorum.</title>
        <authorList>
            <person name="Chen Y."/>
            <person name="Copetti D."/>
            <person name="Kolliker R."/>
            <person name="Studer B."/>
        </authorList>
    </citation>
    <scope>NUCLEOTIDE SEQUENCE</scope>
    <source>
        <strain evidence="11">02402/16</strain>
        <tissue evidence="11">Leaf</tissue>
    </source>
</reference>
<dbReference type="Gene3D" id="3.30.40.10">
    <property type="entry name" value="Zinc/RING finger domain, C3HC4 (zinc finger)"/>
    <property type="match status" value="1"/>
</dbReference>
<gene>
    <name evidence="11" type="ORF">QYE76_029316</name>
</gene>
<keyword evidence="2 9" id="KW-0812">Transmembrane</keyword>
<evidence type="ECO:0000256" key="5">
    <source>
        <dbReference type="ARBA" id="ARBA00022833"/>
    </source>
</evidence>
<protein>
    <recommendedName>
        <fullName evidence="10">RING-type domain-containing protein</fullName>
    </recommendedName>
</protein>
<dbReference type="GO" id="GO:0008270">
    <property type="term" value="F:zinc ion binding"/>
    <property type="evidence" value="ECO:0007669"/>
    <property type="project" value="UniProtKB-KW"/>
</dbReference>
<keyword evidence="12" id="KW-1185">Reference proteome</keyword>
<evidence type="ECO:0000256" key="3">
    <source>
        <dbReference type="ARBA" id="ARBA00022723"/>
    </source>
</evidence>
<accession>A0AAD8VI60</accession>
<proteinExistence type="predicted"/>